<sequence length="71" mass="8102">MGELTFANVAQKYELVTCAGEVRFRQAKPDEVGPLQILQQRFEVVEYEDGKIVECRQDWRDVPTVSNGTRG</sequence>
<gene>
    <name evidence="2" type="ORF">J4G43_022750</name>
    <name evidence="1" type="ORF">J4G43_24775</name>
</gene>
<reference evidence="2 3" key="2">
    <citation type="journal article" date="2022" name="Int. J. Syst. Evol. Microbiol.">
        <title>Strains of Bradyrhizobium barranii sp. nov. associated with legumes native to Canada are symbionts of soybeans and belong to different subspecies (subsp. barranii subsp. nov. and subsp. apii subsp. nov.) and symbiovars (sv. glycinearum and sv. septentrionale).</title>
        <authorList>
            <person name="Bromfield E.S.P."/>
            <person name="Cloutier S."/>
            <person name="Wasai-Hara S."/>
            <person name="Minamisawa K."/>
        </authorList>
    </citation>
    <scope>NUCLEOTIDE SEQUENCE [LARGE SCALE GENOMIC DNA]</scope>
    <source>
        <strain evidence="2 3">144S4</strain>
    </source>
</reference>
<proteinExistence type="predicted"/>
<dbReference type="EMBL" id="JAGEMI010000001">
    <property type="protein sequence ID" value="MBO1864014.1"/>
    <property type="molecule type" value="Genomic_DNA"/>
</dbReference>
<dbReference type="RefSeq" id="WP_208086370.1">
    <property type="nucleotide sequence ID" value="NZ_CP086136.1"/>
</dbReference>
<dbReference type="KEGG" id="bban:J4G43_022750"/>
<name>A0A939M6M5_9BRAD</name>
<organism evidence="1">
    <name type="scientific">Bradyrhizobium barranii subsp. barranii</name>
    <dbReference type="NCBI Taxonomy" id="2823807"/>
    <lineage>
        <taxon>Bacteria</taxon>
        <taxon>Pseudomonadati</taxon>
        <taxon>Pseudomonadota</taxon>
        <taxon>Alphaproteobacteria</taxon>
        <taxon>Hyphomicrobiales</taxon>
        <taxon>Nitrobacteraceae</taxon>
        <taxon>Bradyrhizobium</taxon>
        <taxon>Bradyrhizobium barranii</taxon>
    </lineage>
</organism>
<evidence type="ECO:0000313" key="2">
    <source>
        <dbReference type="EMBL" id="UEM16784.1"/>
    </source>
</evidence>
<dbReference type="Proteomes" id="UP000664702">
    <property type="component" value="Chromosome"/>
</dbReference>
<evidence type="ECO:0000313" key="3">
    <source>
        <dbReference type="Proteomes" id="UP000664702"/>
    </source>
</evidence>
<evidence type="ECO:0000313" key="1">
    <source>
        <dbReference type="EMBL" id="MBO1864014.1"/>
    </source>
</evidence>
<reference evidence="1" key="1">
    <citation type="submission" date="2021-03" db="EMBL/GenBank/DDBJ databases">
        <title>Whole Genome Sequence of Bradyrhizobium sp. Strain 144S4.</title>
        <authorList>
            <person name="Bromfield E.S.P."/>
            <person name="Cloutier S."/>
        </authorList>
    </citation>
    <scope>NUCLEOTIDE SEQUENCE [LARGE SCALE GENOMIC DNA]</scope>
    <source>
        <strain evidence="1">144S4</strain>
    </source>
</reference>
<dbReference type="AlphaFoldDB" id="A0A939M6M5"/>
<protein>
    <submittedName>
        <fullName evidence="1">Uncharacterized protein</fullName>
    </submittedName>
</protein>
<accession>A0A939M6M5</accession>
<dbReference type="EMBL" id="CP086136">
    <property type="protein sequence ID" value="UEM16784.1"/>
    <property type="molecule type" value="Genomic_DNA"/>
</dbReference>